<reference evidence="1 2" key="1">
    <citation type="submission" date="2018-03" db="EMBL/GenBank/DDBJ databases">
        <title>Diversity of phytobeneficial traits revealed by whole-genome analysis of worldwide-isolated phenazine-producing Pseudomonas spp.</title>
        <authorList>
            <person name="Biessy A."/>
            <person name="Novinscak A."/>
            <person name="Blom J."/>
            <person name="Leger G."/>
            <person name="Thomashow L.S."/>
            <person name="Cazorla F.M."/>
            <person name="Josic D."/>
            <person name="Filion M."/>
        </authorList>
    </citation>
    <scope>NUCLEOTIDE SEQUENCE [LARGE SCALE GENOMIC DNA]</scope>
    <source>
        <strain evidence="1 2">30B</strain>
    </source>
</reference>
<sequence length="110" mass="12235">MTIDKQKLQKLLWSEVASWKSDCSEWKQSSEALGEFLGEKTTEEVALELLAENEALRKDAARYRFLCDKFGETKLPCVLERILAGDLYVADGKSSIDSAIDAAMGKGEQS</sequence>
<dbReference type="EMBL" id="CP027754">
    <property type="protein sequence ID" value="AZE55917.1"/>
    <property type="molecule type" value="Genomic_DNA"/>
</dbReference>
<gene>
    <name evidence="1" type="ORF">C4K03_3764</name>
</gene>
<proteinExistence type="predicted"/>
<protein>
    <submittedName>
        <fullName evidence="1">Uncharacterized protein</fullName>
    </submittedName>
</protein>
<dbReference type="Proteomes" id="UP000268696">
    <property type="component" value="Chromosome"/>
</dbReference>
<name>A0A3G7U987_9PSED</name>
<evidence type="ECO:0000313" key="1">
    <source>
        <dbReference type="EMBL" id="AZE55917.1"/>
    </source>
</evidence>
<accession>A0A3G7U987</accession>
<dbReference type="RefSeq" id="WP_124378388.1">
    <property type="nucleotide sequence ID" value="NZ_CP027754.1"/>
</dbReference>
<evidence type="ECO:0000313" key="2">
    <source>
        <dbReference type="Proteomes" id="UP000268696"/>
    </source>
</evidence>
<dbReference type="AlphaFoldDB" id="A0A3G7U987"/>
<organism evidence="1 2">
    <name type="scientific">Pseudomonas synxantha</name>
    <dbReference type="NCBI Taxonomy" id="47883"/>
    <lineage>
        <taxon>Bacteria</taxon>
        <taxon>Pseudomonadati</taxon>
        <taxon>Pseudomonadota</taxon>
        <taxon>Gammaproteobacteria</taxon>
        <taxon>Pseudomonadales</taxon>
        <taxon>Pseudomonadaceae</taxon>
        <taxon>Pseudomonas</taxon>
    </lineage>
</organism>